<keyword evidence="1" id="KW-1185">Reference proteome</keyword>
<organism evidence="1 2">
    <name type="scientific">Nelumbo nucifera</name>
    <name type="common">Sacred lotus</name>
    <dbReference type="NCBI Taxonomy" id="4432"/>
    <lineage>
        <taxon>Eukaryota</taxon>
        <taxon>Viridiplantae</taxon>
        <taxon>Streptophyta</taxon>
        <taxon>Embryophyta</taxon>
        <taxon>Tracheophyta</taxon>
        <taxon>Spermatophyta</taxon>
        <taxon>Magnoliopsida</taxon>
        <taxon>Proteales</taxon>
        <taxon>Nelumbonaceae</taxon>
        <taxon>Nelumbo</taxon>
    </lineage>
</organism>
<evidence type="ECO:0000313" key="1">
    <source>
        <dbReference type="Proteomes" id="UP000189703"/>
    </source>
</evidence>
<dbReference type="OMA" id="NIDKSYM"/>
<protein>
    <submittedName>
        <fullName evidence="2">Uncharacterized protein LOC104606614</fullName>
    </submittedName>
</protein>
<dbReference type="GeneID" id="104606614"/>
<sequence length="246" mass="27942">MLPQQTSSTSTNHCPSSSEGLNSLASVGLASMEMADQSRAATKFINTSFFLKKFLQFLFSLSIFSFLLSFTSILNNSISSDLLPFQLFNYTVDRIYMFLLCNGILVFLATNSGLIRSSSPFMTDLHYDQFKSNGHHLRPIPQAPEMELEASVIEKDEIDDDEVENIDGCLEKNVVGKQEQVRNRLLLEQEEEESNGFLNLEEIDEDDGEGENGLLSTEELNKKFDDFIKKMKEEIRLEAQRQVIRV</sequence>
<reference evidence="2" key="1">
    <citation type="submission" date="2025-08" db="UniProtKB">
        <authorList>
            <consortium name="RefSeq"/>
        </authorList>
    </citation>
    <scope>IDENTIFICATION</scope>
</reference>
<dbReference type="PANTHER" id="PTHR34947:SF3">
    <property type="entry name" value="TRANSMEMBRANE PROTEIN"/>
    <property type="match status" value="1"/>
</dbReference>
<name>A0A1U8B2K8_NELNU</name>
<dbReference type="eggNOG" id="ENOG502SB0B">
    <property type="taxonomic scope" value="Eukaryota"/>
</dbReference>
<dbReference type="KEGG" id="nnu:104606614"/>
<dbReference type="RefSeq" id="XP_010270213.1">
    <property type="nucleotide sequence ID" value="XM_010271911.2"/>
</dbReference>
<proteinExistence type="predicted"/>
<evidence type="ECO:0000313" key="2">
    <source>
        <dbReference type="RefSeq" id="XP_010270213.1"/>
    </source>
</evidence>
<dbReference type="STRING" id="4432.A0A1U8B2K8"/>
<dbReference type="OrthoDB" id="1727102at2759"/>
<dbReference type="PANTHER" id="PTHR34947">
    <property type="entry name" value="TRANSMEMBRANE PROTEIN"/>
    <property type="match status" value="1"/>
</dbReference>
<gene>
    <name evidence="2" type="primary">LOC104606614</name>
</gene>
<dbReference type="AlphaFoldDB" id="A0A1U8B2K8"/>
<dbReference type="Proteomes" id="UP000189703">
    <property type="component" value="Unplaced"/>
</dbReference>
<accession>A0A1U8B2K8</accession>